<dbReference type="EMBL" id="UZAM01011452">
    <property type="protein sequence ID" value="VDP16329.1"/>
    <property type="molecule type" value="Genomic_DNA"/>
</dbReference>
<gene>
    <name evidence="1" type="ORF">SBAD_LOCUS8293</name>
</gene>
<dbReference type="AlphaFoldDB" id="A0A183IXE5"/>
<proteinExistence type="predicted"/>
<evidence type="ECO:0000313" key="1">
    <source>
        <dbReference type="EMBL" id="VDP16329.1"/>
    </source>
</evidence>
<reference evidence="1 2" key="2">
    <citation type="submission" date="2018-11" db="EMBL/GenBank/DDBJ databases">
        <authorList>
            <consortium name="Pathogen Informatics"/>
        </authorList>
    </citation>
    <scope>NUCLEOTIDE SEQUENCE [LARGE SCALE GENOMIC DNA]</scope>
</reference>
<protein>
    <submittedName>
        <fullName evidence="3">Transposase</fullName>
    </submittedName>
</protein>
<name>A0A183IXE5_9BILA</name>
<dbReference type="WBParaSite" id="SBAD_0000860201-mRNA-1">
    <property type="protein sequence ID" value="SBAD_0000860201-mRNA-1"/>
    <property type="gene ID" value="SBAD_0000860201"/>
</dbReference>
<dbReference type="Proteomes" id="UP000270296">
    <property type="component" value="Unassembled WGS sequence"/>
</dbReference>
<organism evidence="3">
    <name type="scientific">Soboliphyme baturini</name>
    <dbReference type="NCBI Taxonomy" id="241478"/>
    <lineage>
        <taxon>Eukaryota</taxon>
        <taxon>Metazoa</taxon>
        <taxon>Ecdysozoa</taxon>
        <taxon>Nematoda</taxon>
        <taxon>Enoplea</taxon>
        <taxon>Dorylaimia</taxon>
        <taxon>Dioctophymatida</taxon>
        <taxon>Dioctophymatoidea</taxon>
        <taxon>Soboliphymatidae</taxon>
        <taxon>Soboliphyme</taxon>
    </lineage>
</organism>
<evidence type="ECO:0000313" key="2">
    <source>
        <dbReference type="Proteomes" id="UP000270296"/>
    </source>
</evidence>
<keyword evidence="2" id="KW-1185">Reference proteome</keyword>
<accession>A0A183IXE5</accession>
<reference evidence="3" key="1">
    <citation type="submission" date="2016-06" db="UniProtKB">
        <authorList>
            <consortium name="WormBaseParasite"/>
        </authorList>
    </citation>
    <scope>IDENTIFICATION</scope>
</reference>
<evidence type="ECO:0000313" key="3">
    <source>
        <dbReference type="WBParaSite" id="SBAD_0000860201-mRNA-1"/>
    </source>
</evidence>
<sequence length="83" mass="9596">MVAKRPPPVQDMLIIASSTPSDQRLIAVDRRTTRIRDQKSTLPLTRRLSDHLMRMGKKNLELDVQLFSVQLPEALWPLNRTYA</sequence>